<sequence length="1051" mass="118262">MTPQEIERYVLLASNPSNLQLQQQANNYLNQWVSSNNDNILADVIVEVVRVTQREVVLFYALTVFSRLNNADPQQRTIFRQEILAQLLQSSSSSSSSSITIDNNTDVINSTSTSTSSNNNYHNQSSWSPTYLRTKVGVLLAHFIQSDFPQNWPTAFDDLQTPLLLQNAPDILLRTLVALMDNFGKDETEINTKIKDYLRGYNTNPQQPNQIMVVNSSQQSISGRLIDTISSILEQALAETNGRAEEQIQIYAVLSLNVLKGFMSWVDIALILDERILRLIFLALARGSVVDANTDAGVVAIECLGELIARGMDDDKKIQIICHSRMLENIHAHVDLVTVDASPIDVVLEVAKFINRTGLEVLPIILEQQQKQAIAIPDEIITLNNQLTDLFFRCFAYDDIDVSGAVIPLAGSLITISSDLQQQSCQQQDILMSKLLNITYNQMRYPPDFQYDYEDEDEAEEELYRTELRKLNQKFVRKNSELCLRTLSTILSQLPLPLSAAPTPDIEVAVSLVYQYCEGIRPPPGMQVVMRDETFRNLLVGLHLSDIIQHPHSEVLTLYYETSVRYHPLLKERSDLLQKVLGAMTGPRGLQHENGRVRSRCCYLLLRLIKYVGSSSNKSNESSVLRPYVENAVSGIQGLLENNNVQLRLEDTLNLFETIGLLLGKNGLSPSEQGQYLTNVMTPHVHSIKTILNERKQYISQDPDTYEQTLSNSIAAIAYLSKGFKKPSTEVQTVLLETLEVAFSVLEALPNNEEIRNKTYVFVQRLIQCLEDKVLNIMPRLLFLLIQHCTAEDILDVSQLINQLCIKFKANAICALDSNLLPYLQKCHHISNTIGVDESALEHQPGQNVEVAPHLRTEQLSIQKLSYAVLNHIVSNDVTAVLISLTNISSLGVILQSMSEGAVCVEDPLMKKTCLIFFRLLLNQWVTTTFINGGNNIDSGAVPDYIVQGYVQFICDVLIPGMLQFFLRNDGIFNINDANSFRLLVEFSCILEIIKKHLPEIFGGMVDKTIQQLALPLPMVESFRLASTRKEFEVCLKGIIQQHCKLQSTTR</sequence>
<evidence type="ECO:0000313" key="13">
    <source>
        <dbReference type="EMBL" id="OEU19763.1"/>
    </source>
</evidence>
<gene>
    <name evidence="13" type="ORF">FRACYDRAFT_235821</name>
</gene>
<dbReference type="KEGG" id="fcy:FRACYDRAFT_235821"/>
<dbReference type="Proteomes" id="UP000095751">
    <property type="component" value="Unassembled WGS sequence"/>
</dbReference>
<dbReference type="EMBL" id="KV784355">
    <property type="protein sequence ID" value="OEU19763.1"/>
    <property type="molecule type" value="Genomic_DNA"/>
</dbReference>
<comment type="subcellular location">
    <subcellularLocation>
        <location evidence="1 10">Cytoplasm</location>
    </subcellularLocation>
    <subcellularLocation>
        <location evidence="10">Nucleus</location>
    </subcellularLocation>
    <text evidence="10">Shuttles between the nucleus and the cytoplasm.</text>
</comment>
<evidence type="ECO:0000256" key="1">
    <source>
        <dbReference type="ARBA" id="ARBA00004496"/>
    </source>
</evidence>
<dbReference type="Gene3D" id="1.25.10.10">
    <property type="entry name" value="Leucine-rich Repeat Variant"/>
    <property type="match status" value="1"/>
</dbReference>
<dbReference type="GO" id="GO:0005737">
    <property type="term" value="C:cytoplasm"/>
    <property type="evidence" value="ECO:0007669"/>
    <property type="project" value="UniProtKB-SubCell"/>
</dbReference>
<evidence type="ECO:0000256" key="5">
    <source>
        <dbReference type="ARBA" id="ARBA00022555"/>
    </source>
</evidence>
<keyword evidence="14" id="KW-1185">Reference proteome</keyword>
<evidence type="ECO:0000256" key="10">
    <source>
        <dbReference type="RuleBase" id="RU366037"/>
    </source>
</evidence>
<dbReference type="Pfam" id="PF19282">
    <property type="entry name" value="Exportin-T"/>
    <property type="match status" value="1"/>
</dbReference>
<evidence type="ECO:0000256" key="7">
    <source>
        <dbReference type="ARBA" id="ARBA00023242"/>
    </source>
</evidence>
<dbReference type="GO" id="GO:0071528">
    <property type="term" value="P:tRNA re-export from nucleus"/>
    <property type="evidence" value="ECO:0007669"/>
    <property type="project" value="UniProtKB-UniRule"/>
</dbReference>
<dbReference type="InterPro" id="IPR013598">
    <property type="entry name" value="Exportin-1/Importin-b-like"/>
</dbReference>
<evidence type="ECO:0000256" key="4">
    <source>
        <dbReference type="ARBA" id="ARBA00022490"/>
    </source>
</evidence>
<dbReference type="InterPro" id="IPR011989">
    <property type="entry name" value="ARM-like"/>
</dbReference>
<protein>
    <recommendedName>
        <fullName evidence="2 10">Exportin-T</fullName>
    </recommendedName>
    <alternativeName>
        <fullName evidence="8 10">Exportin(tRNA)</fullName>
    </alternativeName>
    <alternativeName>
        <fullName evidence="9 10">tRNA exportin</fullName>
    </alternativeName>
</protein>
<dbReference type="GO" id="GO:0000049">
    <property type="term" value="F:tRNA binding"/>
    <property type="evidence" value="ECO:0007669"/>
    <property type="project" value="UniProtKB-UniRule"/>
</dbReference>
<accession>A0A1E7FPN3</accession>
<dbReference type="GO" id="GO:0031267">
    <property type="term" value="F:small GTPase binding"/>
    <property type="evidence" value="ECO:0007669"/>
    <property type="project" value="InterPro"/>
</dbReference>
<keyword evidence="7 10" id="KW-0539">Nucleus</keyword>
<keyword evidence="4 10" id="KW-0963">Cytoplasm</keyword>
<comment type="similarity">
    <text evidence="10">Belongs to the exportin family.</text>
</comment>
<dbReference type="InParanoid" id="A0A1E7FPN3"/>
<feature type="domain" description="Exportin-1/Importin-beta-like" evidence="11">
    <location>
        <begin position="129"/>
        <end position="304"/>
    </location>
</feature>
<dbReference type="SUPFAM" id="SSF48371">
    <property type="entry name" value="ARM repeat"/>
    <property type="match status" value="1"/>
</dbReference>
<dbReference type="InterPro" id="IPR045546">
    <property type="entry name" value="Exportin-T_C"/>
</dbReference>
<organism evidence="13 14">
    <name type="scientific">Fragilariopsis cylindrus CCMP1102</name>
    <dbReference type="NCBI Taxonomy" id="635003"/>
    <lineage>
        <taxon>Eukaryota</taxon>
        <taxon>Sar</taxon>
        <taxon>Stramenopiles</taxon>
        <taxon>Ochrophyta</taxon>
        <taxon>Bacillariophyta</taxon>
        <taxon>Bacillariophyceae</taxon>
        <taxon>Bacillariophycidae</taxon>
        <taxon>Bacillariales</taxon>
        <taxon>Bacillariaceae</taxon>
        <taxon>Fragilariopsis</taxon>
    </lineage>
</organism>
<evidence type="ECO:0000256" key="6">
    <source>
        <dbReference type="ARBA" id="ARBA00022884"/>
    </source>
</evidence>
<dbReference type="GO" id="GO:0016363">
    <property type="term" value="C:nuclear matrix"/>
    <property type="evidence" value="ECO:0007669"/>
    <property type="project" value="TreeGrafter"/>
</dbReference>
<evidence type="ECO:0000256" key="3">
    <source>
        <dbReference type="ARBA" id="ARBA00022448"/>
    </source>
</evidence>
<dbReference type="InterPro" id="IPR040017">
    <property type="entry name" value="XPOT"/>
</dbReference>
<proteinExistence type="inferred from homology"/>
<name>A0A1E7FPN3_9STRA</name>
<evidence type="ECO:0000313" key="14">
    <source>
        <dbReference type="Proteomes" id="UP000095751"/>
    </source>
</evidence>
<evidence type="ECO:0000256" key="8">
    <source>
        <dbReference type="ARBA" id="ARBA00029784"/>
    </source>
</evidence>
<keyword evidence="3 10" id="KW-0813">Transport</keyword>
<evidence type="ECO:0000256" key="9">
    <source>
        <dbReference type="ARBA" id="ARBA00032199"/>
    </source>
</evidence>
<evidence type="ECO:0000259" key="11">
    <source>
        <dbReference type="Pfam" id="PF08389"/>
    </source>
</evidence>
<dbReference type="PANTHER" id="PTHR15952:SF11">
    <property type="entry name" value="EXPORTIN-T"/>
    <property type="match status" value="1"/>
</dbReference>
<evidence type="ECO:0000256" key="2">
    <source>
        <dbReference type="ARBA" id="ARBA00018928"/>
    </source>
</evidence>
<comment type="function">
    <text evidence="10">tRNA nucleus export receptor which facilitates tRNA translocation across the nuclear pore complex.</text>
</comment>
<keyword evidence="6 10" id="KW-0694">RNA-binding</keyword>
<dbReference type="AlphaFoldDB" id="A0A1E7FPN3"/>
<dbReference type="Pfam" id="PF08389">
    <property type="entry name" value="Xpo1"/>
    <property type="match status" value="1"/>
</dbReference>
<keyword evidence="5 10" id="KW-0820">tRNA-binding</keyword>
<evidence type="ECO:0000259" key="12">
    <source>
        <dbReference type="Pfam" id="PF19282"/>
    </source>
</evidence>
<reference evidence="13 14" key="1">
    <citation type="submission" date="2016-09" db="EMBL/GenBank/DDBJ databases">
        <title>Extensive genetic diversity and differential bi-allelic expression allows diatom success in the polar Southern Ocean.</title>
        <authorList>
            <consortium name="DOE Joint Genome Institute"/>
            <person name="Mock T."/>
            <person name="Otillar R.P."/>
            <person name="Strauss J."/>
            <person name="Dupont C."/>
            <person name="Frickenhaus S."/>
            <person name="Maumus F."/>
            <person name="Mcmullan M."/>
            <person name="Sanges R."/>
            <person name="Schmutz J."/>
            <person name="Toseland A."/>
            <person name="Valas R."/>
            <person name="Veluchamy A."/>
            <person name="Ward B.J."/>
            <person name="Allen A."/>
            <person name="Barry K."/>
            <person name="Falciatore A."/>
            <person name="Ferrante M."/>
            <person name="Fortunato A.E."/>
            <person name="Gloeckner G."/>
            <person name="Gruber A."/>
            <person name="Hipkin R."/>
            <person name="Janech M."/>
            <person name="Kroth P."/>
            <person name="Leese F."/>
            <person name="Lindquist E."/>
            <person name="Lyon B.R."/>
            <person name="Martin J."/>
            <person name="Mayer C."/>
            <person name="Parker M."/>
            <person name="Quesneville H."/>
            <person name="Raymond J."/>
            <person name="Uhlig C."/>
            <person name="Valentin K.U."/>
            <person name="Worden A.Z."/>
            <person name="Armbrust E.V."/>
            <person name="Bowler C."/>
            <person name="Green B."/>
            <person name="Moulton V."/>
            <person name="Van Oosterhout C."/>
            <person name="Grigoriev I."/>
        </authorList>
    </citation>
    <scope>NUCLEOTIDE SEQUENCE [LARGE SCALE GENOMIC DNA]</scope>
    <source>
        <strain evidence="13 14">CCMP1102</strain>
    </source>
</reference>
<dbReference type="OrthoDB" id="26399at2759"/>
<dbReference type="GO" id="GO:0005643">
    <property type="term" value="C:nuclear pore"/>
    <property type="evidence" value="ECO:0007669"/>
    <property type="project" value="TreeGrafter"/>
</dbReference>
<dbReference type="PANTHER" id="PTHR15952">
    <property type="entry name" value="EXPORTIN-T/LOS1"/>
    <property type="match status" value="1"/>
</dbReference>
<feature type="domain" description="Exportin-T C-terminal" evidence="12">
    <location>
        <begin position="391"/>
        <end position="1036"/>
    </location>
</feature>
<dbReference type="InterPro" id="IPR016024">
    <property type="entry name" value="ARM-type_fold"/>
</dbReference>